<name>A0A9P8V651_9PEZI</name>
<accession>A0A9P8V651</accession>
<evidence type="ECO:0008006" key="4">
    <source>
        <dbReference type="Google" id="ProtNLM"/>
    </source>
</evidence>
<feature type="compositionally biased region" description="Polar residues" evidence="1">
    <location>
        <begin position="405"/>
        <end position="414"/>
    </location>
</feature>
<dbReference type="CDD" id="cd03524">
    <property type="entry name" value="RPA2_OBF_family"/>
    <property type="match status" value="1"/>
</dbReference>
<dbReference type="Proteomes" id="UP000770015">
    <property type="component" value="Unassembled WGS sequence"/>
</dbReference>
<proteinExistence type="predicted"/>
<feature type="compositionally biased region" description="Basic and acidic residues" evidence="1">
    <location>
        <begin position="389"/>
        <end position="398"/>
    </location>
</feature>
<dbReference type="OrthoDB" id="77828at2759"/>
<feature type="compositionally biased region" description="Basic residues" evidence="1">
    <location>
        <begin position="279"/>
        <end position="288"/>
    </location>
</feature>
<gene>
    <name evidence="2" type="ORF">F5X68DRAFT_277835</name>
</gene>
<evidence type="ECO:0000313" key="2">
    <source>
        <dbReference type="EMBL" id="KAH6678819.1"/>
    </source>
</evidence>
<evidence type="ECO:0000256" key="1">
    <source>
        <dbReference type="SAM" id="MobiDB-lite"/>
    </source>
</evidence>
<dbReference type="EMBL" id="JAGSXJ010000021">
    <property type="protein sequence ID" value="KAH6678819.1"/>
    <property type="molecule type" value="Genomic_DNA"/>
</dbReference>
<dbReference type="AlphaFoldDB" id="A0A9P8V651"/>
<dbReference type="SUPFAM" id="SSF50249">
    <property type="entry name" value="Nucleic acid-binding proteins"/>
    <property type="match status" value="1"/>
</dbReference>
<evidence type="ECO:0000313" key="3">
    <source>
        <dbReference type="Proteomes" id="UP000770015"/>
    </source>
</evidence>
<organism evidence="2 3">
    <name type="scientific">Plectosphaerella plurivora</name>
    <dbReference type="NCBI Taxonomy" id="936078"/>
    <lineage>
        <taxon>Eukaryota</taxon>
        <taxon>Fungi</taxon>
        <taxon>Dikarya</taxon>
        <taxon>Ascomycota</taxon>
        <taxon>Pezizomycotina</taxon>
        <taxon>Sordariomycetes</taxon>
        <taxon>Hypocreomycetidae</taxon>
        <taxon>Glomerellales</taxon>
        <taxon>Plectosphaerellaceae</taxon>
        <taxon>Plectosphaerella</taxon>
    </lineage>
</organism>
<comment type="caution">
    <text evidence="2">The sequence shown here is derived from an EMBL/GenBank/DDBJ whole genome shotgun (WGS) entry which is preliminary data.</text>
</comment>
<reference evidence="2" key="1">
    <citation type="journal article" date="2021" name="Nat. Commun.">
        <title>Genetic determinants of endophytism in the Arabidopsis root mycobiome.</title>
        <authorList>
            <person name="Mesny F."/>
            <person name="Miyauchi S."/>
            <person name="Thiergart T."/>
            <person name="Pickel B."/>
            <person name="Atanasova L."/>
            <person name="Karlsson M."/>
            <person name="Huettel B."/>
            <person name="Barry K.W."/>
            <person name="Haridas S."/>
            <person name="Chen C."/>
            <person name="Bauer D."/>
            <person name="Andreopoulos W."/>
            <person name="Pangilinan J."/>
            <person name="LaButti K."/>
            <person name="Riley R."/>
            <person name="Lipzen A."/>
            <person name="Clum A."/>
            <person name="Drula E."/>
            <person name="Henrissat B."/>
            <person name="Kohler A."/>
            <person name="Grigoriev I.V."/>
            <person name="Martin F.M."/>
            <person name="Hacquard S."/>
        </authorList>
    </citation>
    <scope>NUCLEOTIDE SEQUENCE</scope>
    <source>
        <strain evidence="2">MPI-SDFR-AT-0117</strain>
    </source>
</reference>
<sequence>MTGDAELYPQYCHHLAPTFGQWCLLPTTITRCLDSRFDVFERQNVFFHGNLPIHYARIVGVIVAIDDFPGRHVFTIDDGSGACIETNVQVTKKPSELQGDGFARAYSFAPPELLFKVPECAQLDVGQVVDIKGSLSTFRGEMTMQILKVKILRSTEDEVALWERRTAFQRDVLSKPWVLTERQIRRCRKEAEEDRKVMEKKNRRADEAAKKTTEEPAVDGFGRPIGNRAAGRVPLMDKKRNSGERSPNIARDQRSGEPTAPQEKLKPPKPELDGFGRPVGHKSARRLRMERQSTATTAVPGRPRIIEASISQKPVKPELDGFGRPVGHKRVRRLQDDGQSKATEAEPVRSKDFHAARTRATREQSHVAATPELDGFGRPMGRKSMSSAKPREPPESSHRQRPLQHHQSSVQLDSSEGPELDGFGRPKRRRPAAEVPLAPKPSEEWQTLAEQVGVASRRHPPVHQVSSHPDEVQLDGFGRRKRPKCLN</sequence>
<dbReference type="Gene3D" id="2.40.50.140">
    <property type="entry name" value="Nucleic acid-binding proteins"/>
    <property type="match status" value="1"/>
</dbReference>
<feature type="compositionally biased region" description="Basic and acidic residues" evidence="1">
    <location>
        <begin position="263"/>
        <end position="274"/>
    </location>
</feature>
<feature type="compositionally biased region" description="Basic and acidic residues" evidence="1">
    <location>
        <begin position="191"/>
        <end position="214"/>
    </location>
</feature>
<keyword evidence="3" id="KW-1185">Reference proteome</keyword>
<protein>
    <recommendedName>
        <fullName evidence="4">CST complex subunit Stn1 N-terminal domain-containing protein</fullName>
    </recommendedName>
</protein>
<dbReference type="InterPro" id="IPR012340">
    <property type="entry name" value="NA-bd_OB-fold"/>
</dbReference>
<feature type="region of interest" description="Disordered" evidence="1">
    <location>
        <begin position="191"/>
        <end position="487"/>
    </location>
</feature>
<feature type="compositionally biased region" description="Basic and acidic residues" evidence="1">
    <location>
        <begin position="333"/>
        <end position="365"/>
    </location>
</feature>